<name>A0ACB9ZRE3_CATRO</name>
<accession>A0ACB9ZRE3</accession>
<dbReference type="Proteomes" id="UP001060085">
    <property type="component" value="Linkage Group LG08"/>
</dbReference>
<evidence type="ECO:0000313" key="1">
    <source>
        <dbReference type="EMBL" id="KAI5649831.1"/>
    </source>
</evidence>
<sequence>MFEKENGHYRISLGFDYGFFVDRTGISGGLDTTVSLLGYSSSHIDFSICIHNSIPFHFTDFYGNPKTDLRCFSWDLLPHLQVTSDLPWIVAGIVRSNLSSILDHLLKWGKKKYGNLTHSIKKTPLKLDALRSQPSWSVREESKLELELERLLSLEEYYWKT</sequence>
<dbReference type="EMBL" id="CM044708">
    <property type="protein sequence ID" value="KAI5649831.1"/>
    <property type="molecule type" value="Genomic_DNA"/>
</dbReference>
<protein>
    <submittedName>
        <fullName evidence="1">Uncharacterized protein</fullName>
    </submittedName>
</protein>
<comment type="caution">
    <text evidence="1">The sequence shown here is derived from an EMBL/GenBank/DDBJ whole genome shotgun (WGS) entry which is preliminary data.</text>
</comment>
<evidence type="ECO:0000313" key="2">
    <source>
        <dbReference type="Proteomes" id="UP001060085"/>
    </source>
</evidence>
<organism evidence="1 2">
    <name type="scientific">Catharanthus roseus</name>
    <name type="common">Madagascar periwinkle</name>
    <name type="synonym">Vinca rosea</name>
    <dbReference type="NCBI Taxonomy" id="4058"/>
    <lineage>
        <taxon>Eukaryota</taxon>
        <taxon>Viridiplantae</taxon>
        <taxon>Streptophyta</taxon>
        <taxon>Embryophyta</taxon>
        <taxon>Tracheophyta</taxon>
        <taxon>Spermatophyta</taxon>
        <taxon>Magnoliopsida</taxon>
        <taxon>eudicotyledons</taxon>
        <taxon>Gunneridae</taxon>
        <taxon>Pentapetalae</taxon>
        <taxon>asterids</taxon>
        <taxon>lamiids</taxon>
        <taxon>Gentianales</taxon>
        <taxon>Apocynaceae</taxon>
        <taxon>Rauvolfioideae</taxon>
        <taxon>Vinceae</taxon>
        <taxon>Catharanthinae</taxon>
        <taxon>Catharanthus</taxon>
    </lineage>
</organism>
<proteinExistence type="predicted"/>
<keyword evidence="2" id="KW-1185">Reference proteome</keyword>
<gene>
    <name evidence="1" type="ORF">M9H77_35836</name>
</gene>
<reference evidence="2" key="1">
    <citation type="journal article" date="2023" name="Nat. Plants">
        <title>Single-cell RNA sequencing provides a high-resolution roadmap for understanding the multicellular compartmentation of specialized metabolism.</title>
        <authorList>
            <person name="Sun S."/>
            <person name="Shen X."/>
            <person name="Li Y."/>
            <person name="Li Y."/>
            <person name="Wang S."/>
            <person name="Li R."/>
            <person name="Zhang H."/>
            <person name="Shen G."/>
            <person name="Guo B."/>
            <person name="Wei J."/>
            <person name="Xu J."/>
            <person name="St-Pierre B."/>
            <person name="Chen S."/>
            <person name="Sun C."/>
        </authorList>
    </citation>
    <scope>NUCLEOTIDE SEQUENCE [LARGE SCALE GENOMIC DNA]</scope>
</reference>